<feature type="compositionally biased region" description="Low complexity" evidence="2">
    <location>
        <begin position="599"/>
        <end position="609"/>
    </location>
</feature>
<feature type="compositionally biased region" description="Polar residues" evidence="2">
    <location>
        <begin position="515"/>
        <end position="527"/>
    </location>
</feature>
<reference evidence="4" key="1">
    <citation type="journal article" date="2017" name="Nat. Microbiol.">
        <title>Global analysis of biosynthetic gene clusters reveals vast potential of secondary metabolite production in Penicillium species.</title>
        <authorList>
            <person name="Nielsen J.C."/>
            <person name="Grijseels S."/>
            <person name="Prigent S."/>
            <person name="Ji B."/>
            <person name="Dainat J."/>
            <person name="Nielsen K.F."/>
            <person name="Frisvad J.C."/>
            <person name="Workman M."/>
            <person name="Nielsen J."/>
        </authorList>
    </citation>
    <scope>NUCLEOTIDE SEQUENCE [LARGE SCALE GENOMIC DNA]</scope>
    <source>
        <strain evidence="4">IBT 11843</strain>
    </source>
</reference>
<dbReference type="Proteomes" id="UP000191522">
    <property type="component" value="Unassembled WGS sequence"/>
</dbReference>
<name>A0A1V6PHL8_PENDC</name>
<organism evidence="3 4">
    <name type="scientific">Penicillium decumbens</name>
    <dbReference type="NCBI Taxonomy" id="69771"/>
    <lineage>
        <taxon>Eukaryota</taxon>
        <taxon>Fungi</taxon>
        <taxon>Dikarya</taxon>
        <taxon>Ascomycota</taxon>
        <taxon>Pezizomycotina</taxon>
        <taxon>Eurotiomycetes</taxon>
        <taxon>Eurotiomycetidae</taxon>
        <taxon>Eurotiales</taxon>
        <taxon>Aspergillaceae</taxon>
        <taxon>Penicillium</taxon>
    </lineage>
</organism>
<feature type="compositionally biased region" description="Basic residues" evidence="2">
    <location>
        <begin position="610"/>
        <end position="621"/>
    </location>
</feature>
<dbReference type="EMBL" id="MDYL01000005">
    <property type="protein sequence ID" value="OQD76036.1"/>
    <property type="molecule type" value="Genomic_DNA"/>
</dbReference>
<keyword evidence="1" id="KW-0175">Coiled coil</keyword>
<evidence type="ECO:0000313" key="4">
    <source>
        <dbReference type="Proteomes" id="UP000191522"/>
    </source>
</evidence>
<protein>
    <submittedName>
        <fullName evidence="3">Uncharacterized protein</fullName>
    </submittedName>
</protein>
<evidence type="ECO:0000313" key="3">
    <source>
        <dbReference type="EMBL" id="OQD76036.1"/>
    </source>
</evidence>
<accession>A0A1V6PHL8</accession>
<sequence>MEVIEKEFTKIRNEVEDFKFNAFIRRPPPDANGPSNPPSDLGARLSKLESHQTTWESLDVQTKTNANAIHYLQSQQRHILDDQRNQVARLSHLEANYTNLGSAINTLSRQLPEEYVRLTQMAQSIRTDHDNLSRTVNLLSENIWRKLHELESKANSFATSTSQVFQKHFQDIQSVANRVPSCENSLDSVQVAIRSLENRYSNISTENLFKNIVQELNETFPSLGNHQQDIQAVKEKLTSLADQYMARADFGKEISQLKDTLNVLRAATNDASSQVVSDAVKRVEEISEQMSRTQKGQSEDLVKIIEDHSDLLNRFETLSGSFEDLAEKVSDVAAQLLEETKGSGQKLEESERQLADICKQLLGLKASCSPETVKMICEQSETRISAKMKDMVSTEMVSKQYPNVINRDPATPRDRAPSQLPTNGSRSRPDRDNGIASSPQVVQRNPRDLPDVSSASSSAASTSPPASTPDRDSPPTEAPRAPRAMSKPIPSATAPEPSDQSLQIRGKASQKETANRLSISAQDQSLGSRVVPNRPPPVKVSGPPTVRDTRPPSPSRFPPKSAANQAPYKHGKPKGTKRRLDDRDRDDIPPHTAPRKGSDYSPAPSSSHSSLRKKKKSKKDKRPTSHLG</sequence>
<comment type="caution">
    <text evidence="3">The sequence shown here is derived from an EMBL/GenBank/DDBJ whole genome shotgun (WGS) entry which is preliminary data.</text>
</comment>
<feature type="compositionally biased region" description="Basic and acidic residues" evidence="2">
    <location>
        <begin position="578"/>
        <end position="589"/>
    </location>
</feature>
<feature type="region of interest" description="Disordered" evidence="2">
    <location>
        <begin position="399"/>
        <end position="628"/>
    </location>
</feature>
<dbReference type="OMA" id="PNNPQDN"/>
<dbReference type="AlphaFoldDB" id="A0A1V6PHL8"/>
<gene>
    <name evidence="3" type="ORF">PENDEC_c005G04575</name>
</gene>
<dbReference type="OrthoDB" id="3438382at2759"/>
<feature type="compositionally biased region" description="Low complexity" evidence="2">
    <location>
        <begin position="451"/>
        <end position="465"/>
    </location>
</feature>
<proteinExistence type="predicted"/>
<dbReference type="Gene3D" id="1.20.58.60">
    <property type="match status" value="1"/>
</dbReference>
<keyword evidence="4" id="KW-1185">Reference proteome</keyword>
<evidence type="ECO:0000256" key="2">
    <source>
        <dbReference type="SAM" id="MobiDB-lite"/>
    </source>
</evidence>
<evidence type="ECO:0000256" key="1">
    <source>
        <dbReference type="SAM" id="Coils"/>
    </source>
</evidence>
<dbReference type="SUPFAM" id="SSF58113">
    <property type="entry name" value="Apolipoprotein A-I"/>
    <property type="match status" value="1"/>
</dbReference>
<feature type="coiled-coil region" evidence="1">
    <location>
        <begin position="186"/>
        <end position="243"/>
    </location>
</feature>